<dbReference type="PATRIC" id="fig|1423804.4.peg.383"/>
<gene>
    <name evidence="2" type="ORF">FD14_GL000352</name>
</gene>
<accession>A0A0R2FKI0</accession>
<dbReference type="SUPFAM" id="SSF48208">
    <property type="entry name" value="Six-hairpin glycosidases"/>
    <property type="match status" value="1"/>
</dbReference>
<dbReference type="InterPro" id="IPR008928">
    <property type="entry name" value="6-hairpin_glycosidase_sf"/>
</dbReference>
<protein>
    <recommendedName>
        <fullName evidence="4">Glycosyl hydrolase family 8</fullName>
    </recommendedName>
</protein>
<evidence type="ECO:0000313" key="3">
    <source>
        <dbReference type="Proteomes" id="UP000051442"/>
    </source>
</evidence>
<feature type="chain" id="PRO_5039158284" description="Glycosyl hydrolase family 8" evidence="1">
    <location>
        <begin position="24"/>
        <end position="375"/>
    </location>
</feature>
<dbReference type="AlphaFoldDB" id="A0A0R2FKI0"/>
<dbReference type="PROSITE" id="PS51257">
    <property type="entry name" value="PROKAR_LIPOPROTEIN"/>
    <property type="match status" value="1"/>
</dbReference>
<dbReference type="EMBL" id="AYZM01000073">
    <property type="protein sequence ID" value="KRN25290.1"/>
    <property type="molecule type" value="Genomic_DNA"/>
</dbReference>
<keyword evidence="1" id="KW-0732">Signal</keyword>
<reference evidence="2 3" key="1">
    <citation type="journal article" date="2015" name="Genome Announc.">
        <title>Expanding the biotechnology potential of lactobacilli through comparative genomics of 213 strains and associated genera.</title>
        <authorList>
            <person name="Sun Z."/>
            <person name="Harris H.M."/>
            <person name="McCann A."/>
            <person name="Guo C."/>
            <person name="Argimon S."/>
            <person name="Zhang W."/>
            <person name="Yang X."/>
            <person name="Jeffery I.B."/>
            <person name="Cooney J.C."/>
            <person name="Kagawa T.F."/>
            <person name="Liu W."/>
            <person name="Song Y."/>
            <person name="Salvetti E."/>
            <person name="Wrobel A."/>
            <person name="Rasinkangas P."/>
            <person name="Parkhill J."/>
            <person name="Rea M.C."/>
            <person name="O'Sullivan O."/>
            <person name="Ritari J."/>
            <person name="Douillard F.P."/>
            <person name="Paul Ross R."/>
            <person name="Yang R."/>
            <person name="Briner A.E."/>
            <person name="Felis G.E."/>
            <person name="de Vos W.M."/>
            <person name="Barrangou R."/>
            <person name="Klaenhammer T.R."/>
            <person name="Caufield P.W."/>
            <person name="Cui Y."/>
            <person name="Zhang H."/>
            <person name="O'Toole P.W."/>
        </authorList>
    </citation>
    <scope>NUCLEOTIDE SEQUENCE [LARGE SCALE GENOMIC DNA]</scope>
    <source>
        <strain evidence="2 3">DSM 23365</strain>
    </source>
</reference>
<evidence type="ECO:0008006" key="4">
    <source>
        <dbReference type="Google" id="ProtNLM"/>
    </source>
</evidence>
<organism evidence="2 3">
    <name type="scientific">Secundilactobacillus similis DSM 23365 = JCM 2765</name>
    <dbReference type="NCBI Taxonomy" id="1423804"/>
    <lineage>
        <taxon>Bacteria</taxon>
        <taxon>Bacillati</taxon>
        <taxon>Bacillota</taxon>
        <taxon>Bacilli</taxon>
        <taxon>Lactobacillales</taxon>
        <taxon>Lactobacillaceae</taxon>
        <taxon>Secundilactobacillus</taxon>
    </lineage>
</organism>
<dbReference type="Proteomes" id="UP000051442">
    <property type="component" value="Unassembled WGS sequence"/>
</dbReference>
<sequence length="375" mass="42652">MNRRKWRIIVISVLALVMLTACHKQVKVTVPKTSAAQFVIQSHDNQSAQQAKLLNQFVEQRLLTTKGLYTNYRVRKNSKQVATGHDLLLESSGLWLTALVNQHRYGQFRQFYKATKDQFDQGNQFSYRIEETGKKADVNATLDDLRVIRALQTYTQLTHSSKYRHEAAKRFALLRQTVIKDSGQVADFYNVKSKETSNDSALSYYDLLTLKYFESVSPAEQKLYRKQLAVVKKGYLGDGFPLYASSYNWQTNQYSAKALNTSEMLETLLHLSEVGQLKSQSLSWLNQQVTRKQLYNEYTTLGTVTDRDQSAANYALAAMIFANAGHRQAYQRAMAVVWQGQVTDKTSPIYGGLGDVKTTDAYSYNNLVGLVATMY</sequence>
<proteinExistence type="predicted"/>
<evidence type="ECO:0000313" key="2">
    <source>
        <dbReference type="EMBL" id="KRN25290.1"/>
    </source>
</evidence>
<dbReference type="OrthoDB" id="1779554at2"/>
<dbReference type="GO" id="GO:0005975">
    <property type="term" value="P:carbohydrate metabolic process"/>
    <property type="evidence" value="ECO:0007669"/>
    <property type="project" value="InterPro"/>
</dbReference>
<dbReference type="RefSeq" id="WP_054737267.1">
    <property type="nucleotide sequence ID" value="NZ_AYZM01000073.1"/>
</dbReference>
<name>A0A0R2FKI0_9LACO</name>
<keyword evidence="3" id="KW-1185">Reference proteome</keyword>
<evidence type="ECO:0000256" key="1">
    <source>
        <dbReference type="SAM" id="SignalP"/>
    </source>
</evidence>
<dbReference type="InterPro" id="IPR012341">
    <property type="entry name" value="6hp_glycosidase-like_sf"/>
</dbReference>
<dbReference type="STRING" id="1423804.FD14_GL000352"/>
<comment type="caution">
    <text evidence="2">The sequence shown here is derived from an EMBL/GenBank/DDBJ whole genome shotgun (WGS) entry which is preliminary data.</text>
</comment>
<dbReference type="Gene3D" id="1.50.10.10">
    <property type="match status" value="1"/>
</dbReference>
<feature type="signal peptide" evidence="1">
    <location>
        <begin position="1"/>
        <end position="23"/>
    </location>
</feature>